<dbReference type="EMBL" id="UZAM01002450">
    <property type="protein sequence ID" value="VDO86236.1"/>
    <property type="molecule type" value="Genomic_DNA"/>
</dbReference>
<dbReference type="AlphaFoldDB" id="A0A183IAJ5"/>
<keyword evidence="4 5" id="KW-0472">Membrane</keyword>
<keyword evidence="7" id="KW-1185">Reference proteome</keyword>
<proteinExistence type="predicted"/>
<protein>
    <submittedName>
        <fullName evidence="8">DUF1084 domain-containing protein</fullName>
    </submittedName>
</protein>
<evidence type="ECO:0000256" key="5">
    <source>
        <dbReference type="SAM" id="Phobius"/>
    </source>
</evidence>
<organism evidence="8">
    <name type="scientific">Soboliphyme baturini</name>
    <dbReference type="NCBI Taxonomy" id="241478"/>
    <lineage>
        <taxon>Eukaryota</taxon>
        <taxon>Metazoa</taxon>
        <taxon>Ecdysozoa</taxon>
        <taxon>Nematoda</taxon>
        <taxon>Enoplea</taxon>
        <taxon>Dorylaimia</taxon>
        <taxon>Dioctophymatida</taxon>
        <taxon>Dioctophymatoidea</taxon>
        <taxon>Soboliphymatidae</taxon>
        <taxon>Soboliphyme</taxon>
    </lineage>
</organism>
<reference evidence="8" key="1">
    <citation type="submission" date="2016-06" db="UniProtKB">
        <authorList>
            <consortium name="WormBaseParasite"/>
        </authorList>
    </citation>
    <scope>IDENTIFICATION</scope>
</reference>
<evidence type="ECO:0000256" key="1">
    <source>
        <dbReference type="ARBA" id="ARBA00004141"/>
    </source>
</evidence>
<evidence type="ECO:0000313" key="6">
    <source>
        <dbReference type="EMBL" id="VDO86236.1"/>
    </source>
</evidence>
<keyword evidence="3 5" id="KW-1133">Transmembrane helix</keyword>
<dbReference type="OrthoDB" id="5832279at2759"/>
<gene>
    <name evidence="6" type="ORF">SBAD_LOCUS639</name>
</gene>
<reference evidence="6 7" key="2">
    <citation type="submission" date="2018-11" db="EMBL/GenBank/DDBJ databases">
        <authorList>
            <consortium name="Pathogen Informatics"/>
        </authorList>
    </citation>
    <scope>NUCLEOTIDE SEQUENCE [LARGE SCALE GENOMIC DNA]</scope>
</reference>
<dbReference type="Pfam" id="PF03619">
    <property type="entry name" value="Solute_trans_a"/>
    <property type="match status" value="1"/>
</dbReference>
<evidence type="ECO:0000256" key="3">
    <source>
        <dbReference type="ARBA" id="ARBA00022989"/>
    </source>
</evidence>
<dbReference type="Proteomes" id="UP000270296">
    <property type="component" value="Unassembled WGS sequence"/>
</dbReference>
<accession>A0A183IAJ5</accession>
<evidence type="ECO:0000256" key="4">
    <source>
        <dbReference type="ARBA" id="ARBA00023136"/>
    </source>
</evidence>
<name>A0A183IAJ5_9BILA</name>
<feature type="transmembrane region" description="Helical" evidence="5">
    <location>
        <begin position="75"/>
        <end position="95"/>
    </location>
</feature>
<evidence type="ECO:0000313" key="8">
    <source>
        <dbReference type="WBParaSite" id="SBAD_0000066201-mRNA-1"/>
    </source>
</evidence>
<evidence type="ECO:0000256" key="2">
    <source>
        <dbReference type="ARBA" id="ARBA00022692"/>
    </source>
</evidence>
<dbReference type="GO" id="GO:0016020">
    <property type="term" value="C:membrane"/>
    <property type="evidence" value="ECO:0007669"/>
    <property type="project" value="UniProtKB-SubCell"/>
</dbReference>
<keyword evidence="2 5" id="KW-0812">Transmembrane</keyword>
<dbReference type="InterPro" id="IPR005178">
    <property type="entry name" value="Ostalpha/TMEM184C"/>
</dbReference>
<comment type="subcellular location">
    <subcellularLocation>
        <location evidence="1">Membrane</location>
        <topology evidence="1">Multi-pass membrane protein</topology>
    </subcellularLocation>
</comment>
<dbReference type="WBParaSite" id="SBAD_0000066201-mRNA-1">
    <property type="protein sequence ID" value="SBAD_0000066201-mRNA-1"/>
    <property type="gene ID" value="SBAD_0000066201"/>
</dbReference>
<sequence length="120" mass="13689">MFINAVSSMLALYGVTIYTRVAAEPLSHFCIRPIKVMIQVLIVLHSIQSPLVQLFAWKVLRCDYLLSAHARSSFWLQILLIFECFLLAALSSWMLRPSKNSVFDRYHASSVFVQQIGSQP</sequence>
<evidence type="ECO:0000313" key="7">
    <source>
        <dbReference type="Proteomes" id="UP000270296"/>
    </source>
</evidence>